<keyword evidence="7 14" id="KW-0547">Nucleotide-binding</keyword>
<evidence type="ECO:0000256" key="7">
    <source>
        <dbReference type="ARBA" id="ARBA00022741"/>
    </source>
</evidence>
<reference evidence="18" key="1">
    <citation type="submission" date="2022-01" db="EMBL/GenBank/DDBJ databases">
        <authorList>
            <person name="King R."/>
        </authorList>
    </citation>
    <scope>NUCLEOTIDE SEQUENCE</scope>
</reference>
<feature type="compositionally biased region" description="Basic and acidic residues" evidence="16">
    <location>
        <begin position="377"/>
        <end position="401"/>
    </location>
</feature>
<evidence type="ECO:0000256" key="11">
    <source>
        <dbReference type="ARBA" id="ARBA00022842"/>
    </source>
</evidence>
<dbReference type="PROSITE" id="PS50011">
    <property type="entry name" value="PROTEIN_KINASE_DOM"/>
    <property type="match status" value="1"/>
</dbReference>
<comment type="similarity">
    <text evidence="15">Belongs to the protein kinase superfamily.</text>
</comment>
<evidence type="ECO:0000256" key="3">
    <source>
        <dbReference type="ARBA" id="ARBA00022527"/>
    </source>
</evidence>
<dbReference type="GO" id="GO:0005737">
    <property type="term" value="C:cytoplasm"/>
    <property type="evidence" value="ECO:0007669"/>
    <property type="project" value="TreeGrafter"/>
</dbReference>
<keyword evidence="19" id="KW-1185">Reference proteome</keyword>
<evidence type="ECO:0000256" key="6">
    <source>
        <dbReference type="ARBA" id="ARBA00022723"/>
    </source>
</evidence>
<evidence type="ECO:0000313" key="19">
    <source>
        <dbReference type="Proteomes" id="UP001153636"/>
    </source>
</evidence>
<organism evidence="18 19">
    <name type="scientific">Psylliodes chrysocephalus</name>
    <dbReference type="NCBI Taxonomy" id="3402493"/>
    <lineage>
        <taxon>Eukaryota</taxon>
        <taxon>Metazoa</taxon>
        <taxon>Ecdysozoa</taxon>
        <taxon>Arthropoda</taxon>
        <taxon>Hexapoda</taxon>
        <taxon>Insecta</taxon>
        <taxon>Pterygota</taxon>
        <taxon>Neoptera</taxon>
        <taxon>Endopterygota</taxon>
        <taxon>Coleoptera</taxon>
        <taxon>Polyphaga</taxon>
        <taxon>Cucujiformia</taxon>
        <taxon>Chrysomeloidea</taxon>
        <taxon>Chrysomelidae</taxon>
        <taxon>Galerucinae</taxon>
        <taxon>Alticini</taxon>
        <taxon>Psylliodes</taxon>
    </lineage>
</organism>
<dbReference type="EMBL" id="OV651818">
    <property type="protein sequence ID" value="CAH1111982.1"/>
    <property type="molecule type" value="Genomic_DNA"/>
</dbReference>
<evidence type="ECO:0000256" key="9">
    <source>
        <dbReference type="ARBA" id="ARBA00022782"/>
    </source>
</evidence>
<proteinExistence type="inferred from homology"/>
<dbReference type="FunFam" id="3.30.200.20:FF:000042">
    <property type="entry name" value="Aurora kinase A"/>
    <property type="match status" value="1"/>
</dbReference>
<comment type="cofactor">
    <cofactor evidence="1">
        <name>Mg(2+)</name>
        <dbReference type="ChEBI" id="CHEBI:18420"/>
    </cofactor>
</comment>
<dbReference type="Gene3D" id="1.10.510.10">
    <property type="entry name" value="Transferase(Phosphotransferase) domain 1"/>
    <property type="match status" value="1"/>
</dbReference>
<keyword evidence="13" id="KW-0744">Spermatogenesis</keyword>
<feature type="compositionally biased region" description="Basic and acidic residues" evidence="16">
    <location>
        <begin position="342"/>
        <end position="352"/>
    </location>
</feature>
<dbReference type="SUPFAM" id="SSF56112">
    <property type="entry name" value="Protein kinase-like (PK-like)"/>
    <property type="match status" value="1"/>
</dbReference>
<evidence type="ECO:0000256" key="4">
    <source>
        <dbReference type="ARBA" id="ARBA00022553"/>
    </source>
</evidence>
<feature type="region of interest" description="Disordered" evidence="16">
    <location>
        <begin position="339"/>
        <end position="401"/>
    </location>
</feature>
<evidence type="ECO:0000256" key="14">
    <source>
        <dbReference type="PROSITE-ProRule" id="PRU10141"/>
    </source>
</evidence>
<dbReference type="InterPro" id="IPR011009">
    <property type="entry name" value="Kinase-like_dom_sf"/>
</dbReference>
<name>A0A9P0GIG6_9CUCU</name>
<dbReference type="PANTHER" id="PTHR24346:SF102">
    <property type="entry name" value="TESTIS-SPECIFIC SERINE_THREONINE-PROTEIN KINASE 1"/>
    <property type="match status" value="1"/>
</dbReference>
<dbReference type="PROSITE" id="PS00108">
    <property type="entry name" value="PROTEIN_KINASE_ST"/>
    <property type="match status" value="1"/>
</dbReference>
<dbReference type="GO" id="GO:0005524">
    <property type="term" value="F:ATP binding"/>
    <property type="evidence" value="ECO:0007669"/>
    <property type="project" value="UniProtKB-UniRule"/>
</dbReference>
<dbReference type="InterPro" id="IPR047908">
    <property type="entry name" value="TSSK4_cat"/>
</dbReference>
<dbReference type="GO" id="GO:0000226">
    <property type="term" value="P:microtubule cytoskeleton organization"/>
    <property type="evidence" value="ECO:0007669"/>
    <property type="project" value="TreeGrafter"/>
</dbReference>
<dbReference type="GO" id="GO:0050321">
    <property type="term" value="F:tau-protein kinase activity"/>
    <property type="evidence" value="ECO:0007669"/>
    <property type="project" value="TreeGrafter"/>
</dbReference>
<evidence type="ECO:0000256" key="1">
    <source>
        <dbReference type="ARBA" id="ARBA00001946"/>
    </source>
</evidence>
<dbReference type="OrthoDB" id="504170at2759"/>
<keyword evidence="12" id="KW-0832">Ubl conjugation</keyword>
<dbReference type="InterPro" id="IPR000719">
    <property type="entry name" value="Prot_kinase_dom"/>
</dbReference>
<protein>
    <recommendedName>
        <fullName evidence="17">Protein kinase domain-containing protein</fullName>
    </recommendedName>
</protein>
<dbReference type="Proteomes" id="UP001153636">
    <property type="component" value="Chromosome 6"/>
</dbReference>
<evidence type="ECO:0000259" key="17">
    <source>
        <dbReference type="PROSITE" id="PS50011"/>
    </source>
</evidence>
<dbReference type="FunFam" id="1.10.510.10:FF:000658">
    <property type="entry name" value="Protein CBG12184"/>
    <property type="match status" value="1"/>
</dbReference>
<evidence type="ECO:0000256" key="12">
    <source>
        <dbReference type="ARBA" id="ARBA00022843"/>
    </source>
</evidence>
<evidence type="ECO:0000313" key="18">
    <source>
        <dbReference type="EMBL" id="CAH1111982.1"/>
    </source>
</evidence>
<dbReference type="PROSITE" id="PS00107">
    <property type="entry name" value="PROTEIN_KINASE_ATP"/>
    <property type="match status" value="1"/>
</dbReference>
<keyword evidence="5" id="KW-0808">Transferase</keyword>
<dbReference type="GO" id="GO:0007283">
    <property type="term" value="P:spermatogenesis"/>
    <property type="evidence" value="ECO:0007669"/>
    <property type="project" value="UniProtKB-KW"/>
</dbReference>
<evidence type="ECO:0000256" key="8">
    <source>
        <dbReference type="ARBA" id="ARBA00022777"/>
    </source>
</evidence>
<keyword evidence="8" id="KW-0418">Kinase</keyword>
<keyword evidence="9" id="KW-0221">Differentiation</keyword>
<sequence>MPSPVQSIHQHARAATVQVATNTQKDKKLSVLESHGYYLGKTIGTGSYATVRVANSERHEGNVAIKIVSKFSAPADYLKKFLPREIEVVKGLRHPNLIRFLQAIETTHRVYIVMEYAENGSLLDIIRKDGYIDEPRARKWFRQLVDAVDYCHERGVVHRDIKCENMLMDHGWNLKLSDFGFARGNLKGKNGQNVLSETYCGSYAYASPEILRGIPYQPQYADIWSMGVVLFAMVYGRLPFDDSNYRELIKQVSNKVNFPRDPRISNNCKSLVNKILAPLKSRIRITGIRVDTWFTHDLAGTSKERAADEVLSMDEDRKLSIPSKDIMPAALITKPLLQAASRAKDKTRRSTLEETPLVSKEFSENDSETASLSTQSKKSDKPVKKDDKGKPLENIEEEKKR</sequence>
<dbReference type="InterPro" id="IPR017441">
    <property type="entry name" value="Protein_kinase_ATP_BS"/>
</dbReference>
<evidence type="ECO:0000256" key="13">
    <source>
        <dbReference type="ARBA" id="ARBA00022871"/>
    </source>
</evidence>
<keyword evidence="4" id="KW-0597">Phosphoprotein</keyword>
<keyword evidence="6" id="KW-0479">Metal-binding</keyword>
<dbReference type="PANTHER" id="PTHR24346">
    <property type="entry name" value="MAP/MICROTUBULE AFFINITY-REGULATING KINASE"/>
    <property type="match status" value="1"/>
</dbReference>
<keyword evidence="11" id="KW-0460">Magnesium</keyword>
<dbReference type="SMART" id="SM00220">
    <property type="entry name" value="S_TKc"/>
    <property type="match status" value="1"/>
</dbReference>
<dbReference type="InterPro" id="IPR008271">
    <property type="entry name" value="Ser/Thr_kinase_AS"/>
</dbReference>
<dbReference type="AlphaFoldDB" id="A0A9P0GIG6"/>
<evidence type="ECO:0000256" key="16">
    <source>
        <dbReference type="SAM" id="MobiDB-lite"/>
    </source>
</evidence>
<feature type="domain" description="Protein kinase" evidence="17">
    <location>
        <begin position="37"/>
        <end position="294"/>
    </location>
</feature>
<feature type="binding site" evidence="14">
    <location>
        <position position="66"/>
    </location>
    <ligand>
        <name>ATP</name>
        <dbReference type="ChEBI" id="CHEBI:30616"/>
    </ligand>
</feature>
<evidence type="ECO:0000256" key="2">
    <source>
        <dbReference type="ARBA" id="ARBA00022473"/>
    </source>
</evidence>
<evidence type="ECO:0000256" key="5">
    <source>
        <dbReference type="ARBA" id="ARBA00022679"/>
    </source>
</evidence>
<dbReference type="GO" id="GO:0000287">
    <property type="term" value="F:magnesium ion binding"/>
    <property type="evidence" value="ECO:0007669"/>
    <property type="project" value="UniProtKB-ARBA"/>
</dbReference>
<keyword evidence="3 15" id="KW-0723">Serine/threonine-protein kinase</keyword>
<dbReference type="GO" id="GO:0035556">
    <property type="term" value="P:intracellular signal transduction"/>
    <property type="evidence" value="ECO:0007669"/>
    <property type="project" value="TreeGrafter"/>
</dbReference>
<accession>A0A9P0GIG6</accession>
<dbReference type="CDD" id="cd14162">
    <property type="entry name" value="STKc_TSSK4-like"/>
    <property type="match status" value="1"/>
</dbReference>
<gene>
    <name evidence="18" type="ORF">PSYICH_LOCUS11949</name>
</gene>
<keyword evidence="10 14" id="KW-0067">ATP-binding</keyword>
<keyword evidence="2" id="KW-0217">Developmental protein</keyword>
<evidence type="ECO:0000256" key="10">
    <source>
        <dbReference type="ARBA" id="ARBA00022840"/>
    </source>
</evidence>
<dbReference type="Pfam" id="PF00069">
    <property type="entry name" value="Pkinase"/>
    <property type="match status" value="1"/>
</dbReference>
<evidence type="ECO:0000256" key="15">
    <source>
        <dbReference type="RuleBase" id="RU000304"/>
    </source>
</evidence>
<dbReference type="GO" id="GO:0030154">
    <property type="term" value="P:cell differentiation"/>
    <property type="evidence" value="ECO:0007669"/>
    <property type="project" value="UniProtKB-KW"/>
</dbReference>